<feature type="non-terminal residue" evidence="1">
    <location>
        <position position="116"/>
    </location>
</feature>
<dbReference type="EMBL" id="CAJOBD010048073">
    <property type="protein sequence ID" value="CAF4342613.1"/>
    <property type="molecule type" value="Genomic_DNA"/>
</dbReference>
<evidence type="ECO:0000313" key="2">
    <source>
        <dbReference type="Proteomes" id="UP000663836"/>
    </source>
</evidence>
<evidence type="ECO:0000313" key="1">
    <source>
        <dbReference type="EMBL" id="CAF4342613.1"/>
    </source>
</evidence>
<organism evidence="1 2">
    <name type="scientific">Rotaria sordida</name>
    <dbReference type="NCBI Taxonomy" id="392033"/>
    <lineage>
        <taxon>Eukaryota</taxon>
        <taxon>Metazoa</taxon>
        <taxon>Spiralia</taxon>
        <taxon>Gnathifera</taxon>
        <taxon>Rotifera</taxon>
        <taxon>Eurotatoria</taxon>
        <taxon>Bdelloidea</taxon>
        <taxon>Philodinida</taxon>
        <taxon>Philodinidae</taxon>
        <taxon>Rotaria</taxon>
    </lineage>
</organism>
<dbReference type="SUPFAM" id="SSF56436">
    <property type="entry name" value="C-type lectin-like"/>
    <property type="match status" value="1"/>
</dbReference>
<dbReference type="AlphaFoldDB" id="A0A820KDX5"/>
<protein>
    <submittedName>
        <fullName evidence="1">Uncharacterized protein</fullName>
    </submittedName>
</protein>
<proteinExistence type="predicted"/>
<dbReference type="InterPro" id="IPR016187">
    <property type="entry name" value="CTDL_fold"/>
</dbReference>
<feature type="non-terminal residue" evidence="1">
    <location>
        <position position="1"/>
    </location>
</feature>
<dbReference type="Proteomes" id="UP000663836">
    <property type="component" value="Unassembled WGS sequence"/>
</dbReference>
<name>A0A820KDX5_9BILA</name>
<accession>A0A820KDX5</accession>
<comment type="caution">
    <text evidence="1">The sequence shown here is derived from an EMBL/GenBank/DDBJ whole genome shotgun (WGS) entry which is preliminary data.</text>
</comment>
<sequence length="116" mass="13514">HLCHLPILPINRTYPGQIVIPTNRLGGSSWENILQCIDQVWNSLNVLLVCPSPYNLVTPTSFYPYCYRINEQNFLKNQREAINECEKQQTQLVWFQSIDELEQQLIPALFSHGLTR</sequence>
<gene>
    <name evidence="1" type="ORF">JBS370_LOCUS41679</name>
</gene>
<reference evidence="1" key="1">
    <citation type="submission" date="2021-02" db="EMBL/GenBank/DDBJ databases">
        <authorList>
            <person name="Nowell W R."/>
        </authorList>
    </citation>
    <scope>NUCLEOTIDE SEQUENCE</scope>
</reference>